<dbReference type="Proteomes" id="UP000666369">
    <property type="component" value="Unassembled WGS sequence"/>
</dbReference>
<dbReference type="PROSITE" id="PS50949">
    <property type="entry name" value="HTH_GNTR"/>
    <property type="match status" value="1"/>
</dbReference>
<name>A0ABX0FL11_9BURK</name>
<accession>A0ABX0FL11</accession>
<keyword evidence="6" id="KW-1185">Reference proteome</keyword>
<dbReference type="Pfam" id="PF00392">
    <property type="entry name" value="GntR"/>
    <property type="match status" value="1"/>
</dbReference>
<dbReference type="PANTHER" id="PTHR43537">
    <property type="entry name" value="TRANSCRIPTIONAL REGULATOR, GNTR FAMILY"/>
    <property type="match status" value="1"/>
</dbReference>
<proteinExistence type="predicted"/>
<dbReference type="CDD" id="cd07377">
    <property type="entry name" value="WHTH_GntR"/>
    <property type="match status" value="1"/>
</dbReference>
<evidence type="ECO:0000313" key="5">
    <source>
        <dbReference type="EMBL" id="NGZ85202.1"/>
    </source>
</evidence>
<keyword evidence="1" id="KW-0805">Transcription regulation</keyword>
<keyword evidence="2" id="KW-0238">DNA-binding</keyword>
<dbReference type="InterPro" id="IPR036388">
    <property type="entry name" value="WH-like_DNA-bd_sf"/>
</dbReference>
<dbReference type="RefSeq" id="WP_166103437.1">
    <property type="nucleotide sequence ID" value="NZ_JAADJT010000005.1"/>
</dbReference>
<evidence type="ECO:0000313" key="6">
    <source>
        <dbReference type="Proteomes" id="UP000666369"/>
    </source>
</evidence>
<evidence type="ECO:0000256" key="3">
    <source>
        <dbReference type="ARBA" id="ARBA00023163"/>
    </source>
</evidence>
<reference evidence="6" key="2">
    <citation type="submission" date="2023-07" db="EMBL/GenBank/DDBJ databases">
        <title>Duganella aceri sp. nov., isolated from tree sap.</title>
        <authorList>
            <person name="Kim I.S."/>
        </authorList>
    </citation>
    <scope>NUCLEOTIDE SEQUENCE [LARGE SCALE GENOMIC DNA]</scope>
    <source>
        <strain evidence="6">SAP-35</strain>
    </source>
</reference>
<dbReference type="Gene3D" id="1.10.10.10">
    <property type="entry name" value="Winged helix-like DNA-binding domain superfamily/Winged helix DNA-binding domain"/>
    <property type="match status" value="1"/>
</dbReference>
<protein>
    <submittedName>
        <fullName evidence="5">GntR family transcriptional regulator</fullName>
    </submittedName>
</protein>
<dbReference type="Gene3D" id="1.20.120.530">
    <property type="entry name" value="GntR ligand-binding domain-like"/>
    <property type="match status" value="1"/>
</dbReference>
<gene>
    <name evidence="5" type="ORF">GW587_13170</name>
</gene>
<comment type="caution">
    <text evidence="5">The sequence shown here is derived from an EMBL/GenBank/DDBJ whole genome shotgun (WGS) entry which is preliminary data.</text>
</comment>
<dbReference type="PANTHER" id="PTHR43537:SF45">
    <property type="entry name" value="GNTR FAMILY REGULATORY PROTEIN"/>
    <property type="match status" value="1"/>
</dbReference>
<evidence type="ECO:0000256" key="2">
    <source>
        <dbReference type="ARBA" id="ARBA00023125"/>
    </source>
</evidence>
<evidence type="ECO:0000256" key="1">
    <source>
        <dbReference type="ARBA" id="ARBA00023015"/>
    </source>
</evidence>
<dbReference type="InterPro" id="IPR008920">
    <property type="entry name" value="TF_FadR/GntR_C"/>
</dbReference>
<dbReference type="EMBL" id="JAADJT010000005">
    <property type="protein sequence ID" value="NGZ85202.1"/>
    <property type="molecule type" value="Genomic_DNA"/>
</dbReference>
<dbReference type="InterPro" id="IPR011711">
    <property type="entry name" value="GntR_C"/>
</dbReference>
<evidence type="ECO:0000259" key="4">
    <source>
        <dbReference type="PROSITE" id="PS50949"/>
    </source>
</evidence>
<sequence length="234" mass="26316">MSETTLPGSFHLDRSHSVSLQVYEHLRELIVTLSLPPGATLSRAELAGHFNVSVTPVRDALSRLDEERLVEVFPQHVTRVRAVDLESAREAHFLRLSVELEVVHLLAQEPNPALASLLLGLIARQQEYLKRDDLANFSAIDLELHKTMYQAAGIPNLWQRIRSGSGNLDRLRRLHLPVNGKAQSILQQHTEIAYAIARGDPVQAQAWVRKHLSGTLSELDALRSRYPDFLLPIQ</sequence>
<dbReference type="SUPFAM" id="SSF46785">
    <property type="entry name" value="Winged helix' DNA-binding domain"/>
    <property type="match status" value="1"/>
</dbReference>
<organism evidence="5 6">
    <name type="scientific">Duganella aceris</name>
    <dbReference type="NCBI Taxonomy" id="2703883"/>
    <lineage>
        <taxon>Bacteria</taxon>
        <taxon>Pseudomonadati</taxon>
        <taxon>Pseudomonadota</taxon>
        <taxon>Betaproteobacteria</taxon>
        <taxon>Burkholderiales</taxon>
        <taxon>Oxalobacteraceae</taxon>
        <taxon>Telluria group</taxon>
        <taxon>Duganella</taxon>
    </lineage>
</organism>
<reference evidence="5 6" key="1">
    <citation type="submission" date="2020-01" db="EMBL/GenBank/DDBJ databases">
        <authorList>
            <person name="Lee S.D."/>
        </authorList>
    </citation>
    <scope>NUCLEOTIDE SEQUENCE [LARGE SCALE GENOMIC DNA]</scope>
    <source>
        <strain evidence="5 6">SAP-35</strain>
    </source>
</reference>
<dbReference type="Pfam" id="PF07729">
    <property type="entry name" value="FCD"/>
    <property type="match status" value="1"/>
</dbReference>
<keyword evidence="3" id="KW-0804">Transcription</keyword>
<dbReference type="SUPFAM" id="SSF48008">
    <property type="entry name" value="GntR ligand-binding domain-like"/>
    <property type="match status" value="1"/>
</dbReference>
<dbReference type="SMART" id="SM00345">
    <property type="entry name" value="HTH_GNTR"/>
    <property type="match status" value="1"/>
</dbReference>
<feature type="domain" description="HTH gntR-type" evidence="4">
    <location>
        <begin position="16"/>
        <end position="83"/>
    </location>
</feature>
<dbReference type="InterPro" id="IPR000524">
    <property type="entry name" value="Tscrpt_reg_HTH_GntR"/>
</dbReference>
<dbReference type="SMART" id="SM00895">
    <property type="entry name" value="FCD"/>
    <property type="match status" value="1"/>
</dbReference>
<dbReference type="InterPro" id="IPR036390">
    <property type="entry name" value="WH_DNA-bd_sf"/>
</dbReference>